<dbReference type="InterPro" id="IPR018253">
    <property type="entry name" value="DnaJ_domain_CS"/>
</dbReference>
<dbReference type="PROSITE" id="PS50076">
    <property type="entry name" value="DNAJ_2"/>
    <property type="match status" value="1"/>
</dbReference>
<dbReference type="SUPFAM" id="SSF49493">
    <property type="entry name" value="HSP40/DnaJ peptide-binding domain"/>
    <property type="match status" value="2"/>
</dbReference>
<comment type="caution">
    <text evidence="9">The sequence shown here is derived from an EMBL/GenBank/DDBJ whole genome shotgun (WGS) entry which is preliminary data.</text>
</comment>
<dbReference type="InterPro" id="IPR012724">
    <property type="entry name" value="DnaJ"/>
</dbReference>
<sequence>MFGRAPKKSDNTKYYEVLGVAKSASQDELKKAYRKAAIKNHPDKGGDPEKFKELAQAYEVLSDPEKREIYDQYGEDALKEGMGGGGGGSHNPFDIFESFFGGGGFGGGGSSRGRRQKQGEDVVHTLKVSLEDLYNGTSKKLSLSRNVLCPKCKGKGSKSGASGRCHGCQGTGMKITTRQIGPGMIQQMQHVCPECRGSGETISEKDKCPQCKGNKITQEKKVLEVHVEKGMQHGQKIVFQGEADEAPDTITGDIVFVLQLKEHPKFKRKFDDLYVEHSLSLTEALCGFQFALTHLDGRQLLIKSNPGEIIKPGQHKAINDEGMPQYQRPFMKGRLYILFNVDFPEPGVLAPEQCRMLETILPPRPTSNRLSEMEVDDCEETTLHDVNIEEEMRRKQQQQQQEAYDEDDEPGMPRVQCAQQ</sequence>
<gene>
    <name evidence="9" type="ORF">BVC80_847g5</name>
</gene>
<dbReference type="Gene3D" id="2.60.260.20">
    <property type="entry name" value="Urease metallochaperone UreE, N-terminal domain"/>
    <property type="match status" value="2"/>
</dbReference>
<dbReference type="Gene3D" id="1.10.287.110">
    <property type="entry name" value="DnaJ domain"/>
    <property type="match status" value="1"/>
</dbReference>
<dbReference type="Proteomes" id="UP000195402">
    <property type="component" value="Unassembled WGS sequence"/>
</dbReference>
<dbReference type="CDD" id="cd10719">
    <property type="entry name" value="DnaJ_zf"/>
    <property type="match status" value="1"/>
</dbReference>
<proteinExistence type="inferred from homology"/>
<keyword evidence="4 5" id="KW-0862">Zinc</keyword>
<dbReference type="InterPro" id="IPR036869">
    <property type="entry name" value="J_dom_sf"/>
</dbReference>
<evidence type="ECO:0000313" key="10">
    <source>
        <dbReference type="Proteomes" id="UP000195402"/>
    </source>
</evidence>
<dbReference type="PRINTS" id="PR00625">
    <property type="entry name" value="JDOMAIN"/>
</dbReference>
<dbReference type="GO" id="GO:0009408">
    <property type="term" value="P:response to heat"/>
    <property type="evidence" value="ECO:0007669"/>
    <property type="project" value="InterPro"/>
</dbReference>
<evidence type="ECO:0000256" key="3">
    <source>
        <dbReference type="ARBA" id="ARBA00022771"/>
    </source>
</evidence>
<dbReference type="InterPro" id="IPR001623">
    <property type="entry name" value="DnaJ_domain"/>
</dbReference>
<dbReference type="InParanoid" id="A0A200Q114"/>
<dbReference type="CDD" id="cd06257">
    <property type="entry name" value="DnaJ"/>
    <property type="match status" value="1"/>
</dbReference>
<dbReference type="STRING" id="56857.A0A200Q114"/>
<dbReference type="GO" id="GO:0051082">
    <property type="term" value="F:unfolded protein binding"/>
    <property type="evidence" value="ECO:0007669"/>
    <property type="project" value="InterPro"/>
</dbReference>
<feature type="domain" description="CR-type" evidence="8">
    <location>
        <begin position="136"/>
        <end position="220"/>
    </location>
</feature>
<evidence type="ECO:0000259" key="8">
    <source>
        <dbReference type="PROSITE" id="PS51188"/>
    </source>
</evidence>
<dbReference type="OrthoDB" id="550424at2759"/>
<dbReference type="GO" id="GO:0008270">
    <property type="term" value="F:zinc ion binding"/>
    <property type="evidence" value="ECO:0007669"/>
    <property type="project" value="UniProtKB-KW"/>
</dbReference>
<dbReference type="FunFam" id="1.10.287.110:FF:000012">
    <property type="entry name" value="dnaJ protein homolog"/>
    <property type="match status" value="1"/>
</dbReference>
<evidence type="ECO:0000256" key="4">
    <source>
        <dbReference type="ARBA" id="ARBA00022833"/>
    </source>
</evidence>
<dbReference type="InterPro" id="IPR001305">
    <property type="entry name" value="HSP_DnaJ_Cys-rich_dom"/>
</dbReference>
<dbReference type="HAMAP" id="MF_01152">
    <property type="entry name" value="DnaJ"/>
    <property type="match status" value="1"/>
</dbReference>
<evidence type="ECO:0000313" key="9">
    <source>
        <dbReference type="EMBL" id="OVA04154.1"/>
    </source>
</evidence>
<evidence type="ECO:0000256" key="5">
    <source>
        <dbReference type="PROSITE-ProRule" id="PRU00546"/>
    </source>
</evidence>
<dbReference type="InterPro" id="IPR044713">
    <property type="entry name" value="DNJA1/2-like"/>
</dbReference>
<dbReference type="CDD" id="cd10747">
    <property type="entry name" value="DnaJ_C"/>
    <property type="match status" value="1"/>
</dbReference>
<keyword evidence="2" id="KW-0677">Repeat</keyword>
<feature type="zinc finger region" description="CR-type" evidence="5">
    <location>
        <begin position="136"/>
        <end position="220"/>
    </location>
</feature>
<dbReference type="GO" id="GO:0030544">
    <property type="term" value="F:Hsp70 protein binding"/>
    <property type="evidence" value="ECO:0007669"/>
    <property type="project" value="InterPro"/>
</dbReference>
<dbReference type="FunFam" id="2.60.260.20:FF:000003">
    <property type="entry name" value="DnaJ subfamily A member 2"/>
    <property type="match status" value="1"/>
</dbReference>
<dbReference type="GO" id="GO:0003729">
    <property type="term" value="F:mRNA binding"/>
    <property type="evidence" value="ECO:0007669"/>
    <property type="project" value="UniProtKB-ARBA"/>
</dbReference>
<dbReference type="OMA" id="NALCTKC"/>
<dbReference type="Pfam" id="PF00226">
    <property type="entry name" value="DnaJ"/>
    <property type="match status" value="1"/>
</dbReference>
<dbReference type="InterPro" id="IPR008971">
    <property type="entry name" value="HSP40/DnaJ_pept-bd"/>
</dbReference>
<keyword evidence="1 5" id="KW-0479">Metal-binding</keyword>
<name>A0A200Q114_MACCD</name>
<dbReference type="SUPFAM" id="SSF57938">
    <property type="entry name" value="DnaJ/Hsp40 cysteine-rich domain"/>
    <property type="match status" value="1"/>
</dbReference>
<protein>
    <submittedName>
        <fullName evidence="9">Heat shock protein DnaJ</fullName>
    </submittedName>
</protein>
<accession>A0A200Q114</accession>
<dbReference type="EMBL" id="MVGT01003363">
    <property type="protein sequence ID" value="OVA04154.1"/>
    <property type="molecule type" value="Genomic_DNA"/>
</dbReference>
<evidence type="ECO:0000256" key="6">
    <source>
        <dbReference type="SAM" id="MobiDB-lite"/>
    </source>
</evidence>
<evidence type="ECO:0000259" key="7">
    <source>
        <dbReference type="PROSITE" id="PS50076"/>
    </source>
</evidence>
<keyword evidence="3 5" id="KW-0863">Zinc-finger</keyword>
<dbReference type="InterPro" id="IPR002939">
    <property type="entry name" value="DnaJ_C"/>
</dbReference>
<feature type="region of interest" description="Disordered" evidence="6">
    <location>
        <begin position="383"/>
        <end position="420"/>
    </location>
</feature>
<dbReference type="PANTHER" id="PTHR43888">
    <property type="entry name" value="DNAJ-LIKE-2, ISOFORM A-RELATED"/>
    <property type="match status" value="1"/>
</dbReference>
<feature type="compositionally biased region" description="Basic and acidic residues" evidence="6">
    <location>
        <begin position="383"/>
        <end position="394"/>
    </location>
</feature>
<dbReference type="Gene3D" id="2.10.230.10">
    <property type="entry name" value="Heat shock protein DnaJ, cysteine-rich domain"/>
    <property type="match status" value="1"/>
</dbReference>
<keyword evidence="10" id="KW-1185">Reference proteome</keyword>
<dbReference type="AlphaFoldDB" id="A0A200Q114"/>
<dbReference type="GO" id="GO:0005524">
    <property type="term" value="F:ATP binding"/>
    <property type="evidence" value="ECO:0007669"/>
    <property type="project" value="InterPro"/>
</dbReference>
<evidence type="ECO:0000256" key="1">
    <source>
        <dbReference type="ARBA" id="ARBA00022723"/>
    </source>
</evidence>
<dbReference type="Pfam" id="PF00684">
    <property type="entry name" value="DnaJ_CXXCXGXG"/>
    <property type="match status" value="1"/>
</dbReference>
<dbReference type="GO" id="GO:0006457">
    <property type="term" value="P:protein folding"/>
    <property type="evidence" value="ECO:0007669"/>
    <property type="project" value="InterPro"/>
</dbReference>
<reference evidence="9 10" key="1">
    <citation type="journal article" date="2017" name="Mol. Plant">
        <title>The Genome of Medicinal Plant Macleaya cordata Provides New Insights into Benzylisoquinoline Alkaloids Metabolism.</title>
        <authorList>
            <person name="Liu X."/>
            <person name="Liu Y."/>
            <person name="Huang P."/>
            <person name="Ma Y."/>
            <person name="Qing Z."/>
            <person name="Tang Q."/>
            <person name="Cao H."/>
            <person name="Cheng P."/>
            <person name="Zheng Y."/>
            <person name="Yuan Z."/>
            <person name="Zhou Y."/>
            <person name="Liu J."/>
            <person name="Tang Z."/>
            <person name="Zhuo Y."/>
            <person name="Zhang Y."/>
            <person name="Yu L."/>
            <person name="Huang J."/>
            <person name="Yang P."/>
            <person name="Peng Q."/>
            <person name="Zhang J."/>
            <person name="Jiang W."/>
            <person name="Zhang Z."/>
            <person name="Lin K."/>
            <person name="Ro D.K."/>
            <person name="Chen X."/>
            <person name="Xiong X."/>
            <person name="Shang Y."/>
            <person name="Huang S."/>
            <person name="Zeng J."/>
        </authorList>
    </citation>
    <scope>NUCLEOTIDE SEQUENCE [LARGE SCALE GENOMIC DNA]</scope>
    <source>
        <strain evidence="10">cv. BLH2017</strain>
        <tissue evidence="9">Root</tissue>
    </source>
</reference>
<dbReference type="PROSITE" id="PS51188">
    <property type="entry name" value="ZF_CR"/>
    <property type="match status" value="1"/>
</dbReference>
<dbReference type="InterPro" id="IPR036410">
    <property type="entry name" value="HSP_DnaJ_Cys-rich_dom_sf"/>
</dbReference>
<feature type="domain" description="J" evidence="7">
    <location>
        <begin position="13"/>
        <end position="74"/>
    </location>
</feature>
<dbReference type="FunFam" id="2.10.230.10:FF:000001">
    <property type="entry name" value="DnaJ subfamily A member 2"/>
    <property type="match status" value="1"/>
</dbReference>
<dbReference type="SUPFAM" id="SSF46565">
    <property type="entry name" value="Chaperone J-domain"/>
    <property type="match status" value="1"/>
</dbReference>
<organism evidence="9 10">
    <name type="scientific">Macleaya cordata</name>
    <name type="common">Five-seeded plume-poppy</name>
    <name type="synonym">Bocconia cordata</name>
    <dbReference type="NCBI Taxonomy" id="56857"/>
    <lineage>
        <taxon>Eukaryota</taxon>
        <taxon>Viridiplantae</taxon>
        <taxon>Streptophyta</taxon>
        <taxon>Embryophyta</taxon>
        <taxon>Tracheophyta</taxon>
        <taxon>Spermatophyta</taxon>
        <taxon>Magnoliopsida</taxon>
        <taxon>Ranunculales</taxon>
        <taxon>Papaveraceae</taxon>
        <taxon>Papaveroideae</taxon>
        <taxon>Macleaya</taxon>
    </lineage>
</organism>
<dbReference type="Pfam" id="PF01556">
    <property type="entry name" value="DnaJ_C"/>
    <property type="match status" value="1"/>
</dbReference>
<dbReference type="SMART" id="SM00271">
    <property type="entry name" value="DnaJ"/>
    <property type="match status" value="1"/>
</dbReference>
<dbReference type="FunFam" id="2.60.260.20:FF:000068">
    <property type="entry name" value="Chaperone protein dnaJ 3"/>
    <property type="match status" value="1"/>
</dbReference>
<evidence type="ECO:0000256" key="2">
    <source>
        <dbReference type="ARBA" id="ARBA00022737"/>
    </source>
</evidence>
<keyword evidence="9" id="KW-0346">Stress response</keyword>
<dbReference type="PROSITE" id="PS00636">
    <property type="entry name" value="DNAJ_1"/>
    <property type="match status" value="1"/>
</dbReference>